<organism evidence="4 5">
    <name type="scientific">Hymenobacter perfusus</name>
    <dbReference type="NCBI Taxonomy" id="1236770"/>
    <lineage>
        <taxon>Bacteria</taxon>
        <taxon>Pseudomonadati</taxon>
        <taxon>Bacteroidota</taxon>
        <taxon>Cytophagia</taxon>
        <taxon>Cytophagales</taxon>
        <taxon>Hymenobacteraceae</taxon>
        <taxon>Hymenobacter</taxon>
    </lineage>
</organism>
<name>A0A428JXL4_9BACT</name>
<dbReference type="Pfam" id="PF12508">
    <property type="entry name" value="Transposon_TraM"/>
    <property type="match status" value="1"/>
</dbReference>
<dbReference type="InterPro" id="IPR055407">
    <property type="entry name" value="TraM_C"/>
</dbReference>
<keyword evidence="2" id="KW-1133">Transmembrane helix</keyword>
<evidence type="ECO:0000313" key="4">
    <source>
        <dbReference type="EMBL" id="RSK38836.1"/>
    </source>
</evidence>
<dbReference type="RefSeq" id="WP_125440587.1">
    <property type="nucleotide sequence ID" value="NZ_RWIU01000011.1"/>
</dbReference>
<dbReference type="AlphaFoldDB" id="A0A428JXL4"/>
<proteinExistence type="predicted"/>
<evidence type="ECO:0000256" key="2">
    <source>
        <dbReference type="SAM" id="Phobius"/>
    </source>
</evidence>
<protein>
    <submittedName>
        <fullName evidence="4">Conjugative transposon protein TraM</fullName>
    </submittedName>
</protein>
<feature type="region of interest" description="Disordered" evidence="1">
    <location>
        <begin position="155"/>
        <end position="174"/>
    </location>
</feature>
<keyword evidence="2" id="KW-0472">Membrane</keyword>
<feature type="region of interest" description="Disordered" evidence="1">
    <location>
        <begin position="1"/>
        <end position="40"/>
    </location>
</feature>
<evidence type="ECO:0000313" key="5">
    <source>
        <dbReference type="Proteomes" id="UP000270291"/>
    </source>
</evidence>
<feature type="compositionally biased region" description="Low complexity" evidence="1">
    <location>
        <begin position="155"/>
        <end position="166"/>
    </location>
</feature>
<feature type="transmembrane region" description="Helical" evidence="2">
    <location>
        <begin position="48"/>
        <end position="67"/>
    </location>
</feature>
<dbReference type="EMBL" id="RWIU01000011">
    <property type="protein sequence ID" value="RSK38836.1"/>
    <property type="molecule type" value="Genomic_DNA"/>
</dbReference>
<feature type="domain" description="Conjugative transposon TraM C-terminal" evidence="3">
    <location>
        <begin position="306"/>
        <end position="455"/>
    </location>
</feature>
<dbReference type="Proteomes" id="UP000270291">
    <property type="component" value="Unassembled WGS sequence"/>
</dbReference>
<dbReference type="OrthoDB" id="866603at2"/>
<sequence length="469" mass="48998">MSEHNMQPVYPAGDNSTTEPQPASGPASVPTPPATPRPSVGELARRHWLPLLVGIGLLTAVTLFFYARSLSQEVAQQASPVAATSQNLEPTIAPATPEAAPAPTDVLEQKQAAARQAGAQLPGTVPSPDQLAGGMAVDTVGQAALRRRTTLAAAERQARAAANRAALPPPDSTEVTAVDAQTGAYRAVRIPVVQTGGRGAGYGADPRRHLRAGARPRTAPDGVPYEQNDDVLDMLDAASPASRTSYEQMTGRRYFDRRAALRAGGATAPGSNSAMAYDAFGTIKAGSYRYAADNGQTQLLPDIFYKAVVNGEQKIRTGSVVLLRLVEDAVISGQTFPKNLVFAGVASVETNHVAIRISRLGPTRVAADIYDYHYLPGLMIDPQKRQPLPAADNPLNDARAIGAQEVGLAIDRSASAANSVVGVGGRVAAAMVSRASTPRQKLRDVRLPDGYPVLITTGATDAGAPTATN</sequence>
<evidence type="ECO:0000259" key="3">
    <source>
        <dbReference type="Pfam" id="PF12508"/>
    </source>
</evidence>
<feature type="region of interest" description="Disordered" evidence="1">
    <location>
        <begin position="198"/>
        <end position="225"/>
    </location>
</feature>
<accession>A0A428JXL4</accession>
<reference evidence="4 5" key="1">
    <citation type="submission" date="2018-12" db="EMBL/GenBank/DDBJ databases">
        <authorList>
            <person name="Feng G."/>
            <person name="Zhu H."/>
        </authorList>
    </citation>
    <scope>NUCLEOTIDE SEQUENCE [LARGE SCALE GENOMIC DNA]</scope>
    <source>
        <strain evidence="4 5">LMG 26000</strain>
    </source>
</reference>
<comment type="caution">
    <text evidence="4">The sequence shown here is derived from an EMBL/GenBank/DDBJ whole genome shotgun (WGS) entry which is preliminary data.</text>
</comment>
<keyword evidence="5" id="KW-1185">Reference proteome</keyword>
<keyword evidence="2" id="KW-0812">Transmembrane</keyword>
<gene>
    <name evidence="4" type="primary">traM</name>
    <name evidence="4" type="ORF">EI293_21325</name>
</gene>
<evidence type="ECO:0000256" key="1">
    <source>
        <dbReference type="SAM" id="MobiDB-lite"/>
    </source>
</evidence>